<dbReference type="EMBL" id="JARXRM010000028">
    <property type="protein sequence ID" value="MDH5822982.1"/>
    <property type="molecule type" value="Genomic_DNA"/>
</dbReference>
<dbReference type="CDD" id="cd02440">
    <property type="entry name" value="AdoMet_MTases"/>
    <property type="match status" value="1"/>
</dbReference>
<dbReference type="RefSeq" id="WP_280574012.1">
    <property type="nucleotide sequence ID" value="NZ_JARXRM010000028.1"/>
</dbReference>
<dbReference type="InterPro" id="IPR050723">
    <property type="entry name" value="CFA/CMAS"/>
</dbReference>
<dbReference type="Gene3D" id="3.40.50.150">
    <property type="entry name" value="Vaccinia Virus protein VP39"/>
    <property type="match status" value="1"/>
</dbReference>
<dbReference type="SUPFAM" id="SSF53335">
    <property type="entry name" value="S-adenosyl-L-methionine-dependent methyltransferases"/>
    <property type="match status" value="1"/>
</dbReference>
<dbReference type="GO" id="GO:0032259">
    <property type="term" value="P:methylation"/>
    <property type="evidence" value="ECO:0007669"/>
    <property type="project" value="UniProtKB-KW"/>
</dbReference>
<dbReference type="InterPro" id="IPR029063">
    <property type="entry name" value="SAM-dependent_MTases_sf"/>
</dbReference>
<accession>A0ABT6J8P9</accession>
<evidence type="ECO:0000313" key="2">
    <source>
        <dbReference type="EMBL" id="MDH5822982.1"/>
    </source>
</evidence>
<dbReference type="PANTHER" id="PTHR43667:SF2">
    <property type="entry name" value="FATTY ACID C-METHYL TRANSFERASE"/>
    <property type="match status" value="1"/>
</dbReference>
<comment type="caution">
    <text evidence="2">The sequence shown here is derived from an EMBL/GenBank/DDBJ whole genome shotgun (WGS) entry which is preliminary data.</text>
</comment>
<keyword evidence="2" id="KW-0808">Transferase</keyword>
<keyword evidence="3" id="KW-1185">Reference proteome</keyword>
<dbReference type="Proteomes" id="UP001156940">
    <property type="component" value="Unassembled WGS sequence"/>
</dbReference>
<keyword evidence="2" id="KW-0489">Methyltransferase</keyword>
<dbReference type="GO" id="GO:0008168">
    <property type="term" value="F:methyltransferase activity"/>
    <property type="evidence" value="ECO:0007669"/>
    <property type="project" value="UniProtKB-KW"/>
</dbReference>
<name>A0ABT6J8P9_9GAMM</name>
<organism evidence="2 3">
    <name type="scientific">Luteimonas endophytica</name>
    <dbReference type="NCBI Taxonomy" id="3042023"/>
    <lineage>
        <taxon>Bacteria</taxon>
        <taxon>Pseudomonadati</taxon>
        <taxon>Pseudomonadota</taxon>
        <taxon>Gammaproteobacteria</taxon>
        <taxon>Lysobacterales</taxon>
        <taxon>Lysobacteraceae</taxon>
        <taxon>Luteimonas</taxon>
    </lineage>
</organism>
<dbReference type="Pfam" id="PF13649">
    <property type="entry name" value="Methyltransf_25"/>
    <property type="match status" value="1"/>
</dbReference>
<proteinExistence type="predicted"/>
<sequence length="204" mass="23066">MQPAGNFYDKYHTKNPLARWLMTGFLDSFDTLLQRVGGCATALEAGCGEGELTIRAAQCTGARIRAFDISPNVVAEAERRIAAAELSNRVDLRTDSIYELVPERDSADLVICCEVLEHLDEPNVAIDKLASVCGQYLIASVPREPLWRILNMARGKYWRDFGNTPGHYQHWSSGAFVALLERRFEIVELRRPLPWTMALCRPRR</sequence>
<evidence type="ECO:0000313" key="3">
    <source>
        <dbReference type="Proteomes" id="UP001156940"/>
    </source>
</evidence>
<dbReference type="PANTHER" id="PTHR43667">
    <property type="entry name" value="CYCLOPROPANE-FATTY-ACYL-PHOSPHOLIPID SYNTHASE"/>
    <property type="match status" value="1"/>
</dbReference>
<protein>
    <submittedName>
        <fullName evidence="2">Methyltransferase domain-containing protein</fullName>
    </submittedName>
</protein>
<dbReference type="InterPro" id="IPR041698">
    <property type="entry name" value="Methyltransf_25"/>
</dbReference>
<evidence type="ECO:0000259" key="1">
    <source>
        <dbReference type="Pfam" id="PF13649"/>
    </source>
</evidence>
<reference evidence="2 3" key="1">
    <citation type="submission" date="2023-04" db="EMBL/GenBank/DDBJ databases">
        <title>Luteimonas endophyticus RD2P54.</title>
        <authorList>
            <person name="Sun J.-Q."/>
        </authorList>
    </citation>
    <scope>NUCLEOTIDE SEQUENCE [LARGE SCALE GENOMIC DNA]</scope>
    <source>
        <strain evidence="2 3">RD2P54</strain>
    </source>
</reference>
<feature type="domain" description="Methyltransferase" evidence="1">
    <location>
        <begin position="43"/>
        <end position="132"/>
    </location>
</feature>
<gene>
    <name evidence="2" type="ORF">QFW77_08265</name>
</gene>